<sequence>MFSRRLYQQHVVESGAQLIVPRRQVPSLASQQLPEGSQFHAAPTVSNASAARISSAGAGWTAPKSTVVSAATSARVGVTNAYALRVLGFWIFQWSFSVRTCAATSWPVPSSSVLAKQSRNPPSAPVRPLASRSGWPLASVSQSCTSALADTRRTPVWST</sequence>
<gene>
    <name evidence="2" type="ORF">ACFQV2_27240</name>
</gene>
<dbReference type="EMBL" id="JBHTEY010000004">
    <property type="protein sequence ID" value="MFC7616604.1"/>
    <property type="molecule type" value="Genomic_DNA"/>
</dbReference>
<comment type="caution">
    <text evidence="2">The sequence shown here is derived from an EMBL/GenBank/DDBJ whole genome shotgun (WGS) entry which is preliminary data.</text>
</comment>
<dbReference type="Proteomes" id="UP001596512">
    <property type="component" value="Unassembled WGS sequence"/>
</dbReference>
<evidence type="ECO:0000313" key="3">
    <source>
        <dbReference type="Proteomes" id="UP001596512"/>
    </source>
</evidence>
<evidence type="ECO:0000313" key="2">
    <source>
        <dbReference type="EMBL" id="MFC7616604.1"/>
    </source>
</evidence>
<evidence type="ECO:0000256" key="1">
    <source>
        <dbReference type="SAM" id="MobiDB-lite"/>
    </source>
</evidence>
<keyword evidence="3" id="KW-1185">Reference proteome</keyword>
<feature type="compositionally biased region" description="Polar residues" evidence="1">
    <location>
        <begin position="112"/>
        <end position="121"/>
    </location>
</feature>
<accession>A0ABW2TU02</accession>
<organism evidence="2 3">
    <name type="scientific">Actinokineospora soli</name>
    <dbReference type="NCBI Taxonomy" id="1048753"/>
    <lineage>
        <taxon>Bacteria</taxon>
        <taxon>Bacillati</taxon>
        <taxon>Actinomycetota</taxon>
        <taxon>Actinomycetes</taxon>
        <taxon>Pseudonocardiales</taxon>
        <taxon>Pseudonocardiaceae</taxon>
        <taxon>Actinokineospora</taxon>
    </lineage>
</organism>
<proteinExistence type="predicted"/>
<reference evidence="3" key="1">
    <citation type="journal article" date="2019" name="Int. J. Syst. Evol. Microbiol.">
        <title>The Global Catalogue of Microorganisms (GCM) 10K type strain sequencing project: providing services to taxonomists for standard genome sequencing and annotation.</title>
        <authorList>
            <consortium name="The Broad Institute Genomics Platform"/>
            <consortium name="The Broad Institute Genome Sequencing Center for Infectious Disease"/>
            <person name="Wu L."/>
            <person name="Ma J."/>
        </authorList>
    </citation>
    <scope>NUCLEOTIDE SEQUENCE [LARGE SCALE GENOMIC DNA]</scope>
    <source>
        <strain evidence="3">JCM 17695</strain>
    </source>
</reference>
<name>A0ABW2TU02_9PSEU</name>
<protein>
    <submittedName>
        <fullName evidence="2">Uncharacterized protein</fullName>
    </submittedName>
</protein>
<feature type="region of interest" description="Disordered" evidence="1">
    <location>
        <begin position="112"/>
        <end position="131"/>
    </location>
</feature>